<feature type="repeat" description="ANK" evidence="1">
    <location>
        <begin position="220"/>
        <end position="247"/>
    </location>
</feature>
<dbReference type="Proteomes" id="UP001140206">
    <property type="component" value="Chromosome 3"/>
</dbReference>
<evidence type="ECO:0000256" key="1">
    <source>
        <dbReference type="PROSITE-ProRule" id="PRU00023"/>
    </source>
</evidence>
<protein>
    <submittedName>
        <fullName evidence="3">Ankyrin repeat family protein</fullName>
    </submittedName>
</protein>
<feature type="repeat" description="ANK" evidence="1">
    <location>
        <begin position="86"/>
        <end position="118"/>
    </location>
</feature>
<reference evidence="3" key="1">
    <citation type="submission" date="2022-08" db="EMBL/GenBank/DDBJ databases">
        <authorList>
            <person name="Marques A."/>
        </authorList>
    </citation>
    <scope>NUCLEOTIDE SEQUENCE</scope>
    <source>
        <strain evidence="3">RhyPub2mFocal</strain>
        <tissue evidence="3">Leaves</tissue>
    </source>
</reference>
<keyword evidence="1" id="KW-0040">ANK repeat</keyword>
<dbReference type="PANTHER" id="PTHR46224">
    <property type="entry name" value="ANKYRIN REPEAT FAMILY PROTEIN"/>
    <property type="match status" value="1"/>
</dbReference>
<dbReference type="PANTHER" id="PTHR46224:SF6">
    <property type="entry name" value="ANKYRIN REPEAT FAMILY PROTEIN"/>
    <property type="match status" value="1"/>
</dbReference>
<dbReference type="PRINTS" id="PR01415">
    <property type="entry name" value="ANKYRIN"/>
</dbReference>
<dbReference type="Pfam" id="PF00023">
    <property type="entry name" value="Ank"/>
    <property type="match status" value="1"/>
</dbReference>
<keyword evidence="2" id="KW-0802">TPR repeat</keyword>
<dbReference type="SUPFAM" id="SSF48403">
    <property type="entry name" value="Ankyrin repeat"/>
    <property type="match status" value="1"/>
</dbReference>
<dbReference type="InterPro" id="IPR019734">
    <property type="entry name" value="TPR_rpt"/>
</dbReference>
<evidence type="ECO:0000256" key="2">
    <source>
        <dbReference type="PROSITE-ProRule" id="PRU00339"/>
    </source>
</evidence>
<dbReference type="Gene3D" id="1.25.40.20">
    <property type="entry name" value="Ankyrin repeat-containing domain"/>
    <property type="match status" value="3"/>
</dbReference>
<dbReference type="SMART" id="SM00028">
    <property type="entry name" value="TPR"/>
    <property type="match status" value="2"/>
</dbReference>
<dbReference type="InterPro" id="IPR051616">
    <property type="entry name" value="Cul2-RING_E3_ligase_SR"/>
</dbReference>
<dbReference type="Gene3D" id="1.25.40.10">
    <property type="entry name" value="Tetratricopeptide repeat domain"/>
    <property type="match status" value="1"/>
</dbReference>
<dbReference type="Pfam" id="PF13637">
    <property type="entry name" value="Ank_4"/>
    <property type="match status" value="1"/>
</dbReference>
<feature type="repeat" description="ANK" evidence="1">
    <location>
        <begin position="119"/>
        <end position="151"/>
    </location>
</feature>
<dbReference type="PROSITE" id="PS50297">
    <property type="entry name" value="ANK_REP_REGION"/>
    <property type="match status" value="4"/>
</dbReference>
<dbReference type="AlphaFoldDB" id="A0AAV8E619"/>
<comment type="caution">
    <text evidence="3">The sequence shown here is derived from an EMBL/GenBank/DDBJ whole genome shotgun (WGS) entry which is preliminary data.</text>
</comment>
<keyword evidence="4" id="KW-1185">Reference proteome</keyword>
<sequence length="436" mass="47310">MASLSSDEKKKQAKRLLEAASSGNLPLLKEVAKALNKGNGLADAIKEIKDANGDSAFHLAAYHGRTEICHYFLQDLGFPVDFLTAKGETPFFHAAMGGQVATARYLISHGANHVVSDRNGMTPLHCAAKYGHGKLVKYLISLGVPVDITVNYATGAPLIVAAQFGQASAMEVLLEHHADANGATSADFTPLFLSIFGGSLECTKLLIKAGADVNLKCPLLMAASHKGSIEIVKCLLEAGADPNVRNEYGWLPVERAAMDGKLDIVEMLFPLTTPVPEVPCWSVHGLLQYVNTDAFEDKNKEILRKLLEDLKVKGANSFKKAEYLAAICFYNKAIEIDSGMGSGDAALFSNRSLCWLRVGEGYCALKDAIMAQTLRPEWPKAYYRIGAAMMLLEDYEPASQAFMDGLRLDPTNIEIKNAHREAVDCLRKSRSGEASE</sequence>
<accession>A0AAV8E619</accession>
<organism evidence="3 4">
    <name type="scientific">Rhynchospora pubera</name>
    <dbReference type="NCBI Taxonomy" id="906938"/>
    <lineage>
        <taxon>Eukaryota</taxon>
        <taxon>Viridiplantae</taxon>
        <taxon>Streptophyta</taxon>
        <taxon>Embryophyta</taxon>
        <taxon>Tracheophyta</taxon>
        <taxon>Spermatophyta</taxon>
        <taxon>Magnoliopsida</taxon>
        <taxon>Liliopsida</taxon>
        <taxon>Poales</taxon>
        <taxon>Cyperaceae</taxon>
        <taxon>Cyperoideae</taxon>
        <taxon>Rhynchosporeae</taxon>
        <taxon>Rhynchospora</taxon>
    </lineage>
</organism>
<dbReference type="InterPro" id="IPR011990">
    <property type="entry name" value="TPR-like_helical_dom_sf"/>
</dbReference>
<dbReference type="InterPro" id="IPR002110">
    <property type="entry name" value="Ankyrin_rpt"/>
</dbReference>
<name>A0AAV8E619_9POAL</name>
<feature type="repeat" description="TPR" evidence="2">
    <location>
        <begin position="379"/>
        <end position="412"/>
    </location>
</feature>
<evidence type="ECO:0000313" key="4">
    <source>
        <dbReference type="Proteomes" id="UP001140206"/>
    </source>
</evidence>
<dbReference type="PROSITE" id="PS50088">
    <property type="entry name" value="ANK_REPEAT"/>
    <property type="match status" value="4"/>
</dbReference>
<feature type="repeat" description="ANK" evidence="1">
    <location>
        <begin position="186"/>
        <end position="218"/>
    </location>
</feature>
<dbReference type="PROSITE" id="PS50005">
    <property type="entry name" value="TPR"/>
    <property type="match status" value="1"/>
</dbReference>
<dbReference type="SMART" id="SM00248">
    <property type="entry name" value="ANK"/>
    <property type="match status" value="7"/>
</dbReference>
<dbReference type="EMBL" id="JAMFTS010000003">
    <property type="protein sequence ID" value="KAJ4774819.1"/>
    <property type="molecule type" value="Genomic_DNA"/>
</dbReference>
<dbReference type="SUPFAM" id="SSF48452">
    <property type="entry name" value="TPR-like"/>
    <property type="match status" value="1"/>
</dbReference>
<dbReference type="Pfam" id="PF12796">
    <property type="entry name" value="Ank_2"/>
    <property type="match status" value="2"/>
</dbReference>
<gene>
    <name evidence="3" type="ORF">LUZ62_059076</name>
</gene>
<proteinExistence type="predicted"/>
<evidence type="ECO:0000313" key="3">
    <source>
        <dbReference type="EMBL" id="KAJ4774819.1"/>
    </source>
</evidence>
<dbReference type="InterPro" id="IPR036770">
    <property type="entry name" value="Ankyrin_rpt-contain_sf"/>
</dbReference>